<dbReference type="PRINTS" id="PR01640">
    <property type="entry name" value="PROFILINPLNT"/>
</dbReference>
<keyword evidence="4 6" id="KW-0009">Actin-binding</keyword>
<organism evidence="7 8">
    <name type="scientific">Thielaviopsis punctulata</name>
    <dbReference type="NCBI Taxonomy" id="72032"/>
    <lineage>
        <taxon>Eukaryota</taxon>
        <taxon>Fungi</taxon>
        <taxon>Dikarya</taxon>
        <taxon>Ascomycota</taxon>
        <taxon>Pezizomycotina</taxon>
        <taxon>Sordariomycetes</taxon>
        <taxon>Hypocreomycetidae</taxon>
        <taxon>Microascales</taxon>
        <taxon>Ceratocystidaceae</taxon>
        <taxon>Thielaviopsis</taxon>
    </lineage>
</organism>
<dbReference type="CDD" id="cd00148">
    <property type="entry name" value="PROF"/>
    <property type="match status" value="1"/>
</dbReference>
<dbReference type="GO" id="GO:0051285">
    <property type="term" value="C:cell cortex of cell tip"/>
    <property type="evidence" value="ECO:0007669"/>
    <property type="project" value="EnsemblFungi"/>
</dbReference>
<dbReference type="GO" id="GO:1903475">
    <property type="term" value="P:mitotic actomyosin contractile ring assembly"/>
    <property type="evidence" value="ECO:0007669"/>
    <property type="project" value="EnsemblFungi"/>
</dbReference>
<dbReference type="SMART" id="SM00392">
    <property type="entry name" value="PROF"/>
    <property type="match status" value="1"/>
</dbReference>
<dbReference type="Proteomes" id="UP000033483">
    <property type="component" value="Unassembled WGS sequence"/>
</dbReference>
<keyword evidence="8" id="KW-1185">Reference proteome</keyword>
<accession>A0A0F4ZEI7</accession>
<evidence type="ECO:0000256" key="2">
    <source>
        <dbReference type="ARBA" id="ARBA00010058"/>
    </source>
</evidence>
<keyword evidence="3" id="KW-0963">Cytoplasm</keyword>
<evidence type="ECO:0000256" key="1">
    <source>
        <dbReference type="ARBA" id="ARBA00004245"/>
    </source>
</evidence>
<comment type="caution">
    <text evidence="7">The sequence shown here is derived from an EMBL/GenBank/DDBJ whole genome shotgun (WGS) entry which is preliminary data.</text>
</comment>
<dbReference type="Pfam" id="PF00235">
    <property type="entry name" value="Profilin"/>
    <property type="match status" value="1"/>
</dbReference>
<evidence type="ECO:0000313" key="8">
    <source>
        <dbReference type="Proteomes" id="UP000033483"/>
    </source>
</evidence>
<dbReference type="Gene3D" id="3.30.450.30">
    <property type="entry name" value="Dynein light chain 2a, cytoplasmic"/>
    <property type="match status" value="1"/>
</dbReference>
<evidence type="ECO:0000313" key="7">
    <source>
        <dbReference type="EMBL" id="KKA28922.1"/>
    </source>
</evidence>
<dbReference type="InterPro" id="IPR036140">
    <property type="entry name" value="PFN_sf"/>
</dbReference>
<dbReference type="InterPro" id="IPR027310">
    <property type="entry name" value="Profilin_CS"/>
</dbReference>
<reference evidence="7 8" key="1">
    <citation type="submission" date="2015-03" db="EMBL/GenBank/DDBJ databases">
        <authorList>
            <person name="Radwan O."/>
            <person name="Al-Naeli F.A."/>
            <person name="Rendon G.A."/>
            <person name="Fields C."/>
        </authorList>
    </citation>
    <scope>NUCLEOTIDE SEQUENCE [LARGE SCALE GENOMIC DNA]</scope>
    <source>
        <strain evidence="7">CR-DP1</strain>
    </source>
</reference>
<dbReference type="GO" id="GO:0005856">
    <property type="term" value="C:cytoskeleton"/>
    <property type="evidence" value="ECO:0007669"/>
    <property type="project" value="UniProtKB-SubCell"/>
</dbReference>
<dbReference type="GO" id="GO:0005085">
    <property type="term" value="F:guanyl-nucleotide exchange factor activity"/>
    <property type="evidence" value="ECO:0007669"/>
    <property type="project" value="EnsemblFungi"/>
</dbReference>
<dbReference type="GO" id="GO:0043332">
    <property type="term" value="C:mating projection tip"/>
    <property type="evidence" value="ECO:0007669"/>
    <property type="project" value="EnsemblFungi"/>
</dbReference>
<gene>
    <name evidence="7" type="ORF">TD95_002482</name>
</gene>
<dbReference type="SUPFAM" id="SSF55770">
    <property type="entry name" value="Profilin (actin-binding protein)"/>
    <property type="match status" value="1"/>
</dbReference>
<comment type="subcellular location">
    <subcellularLocation>
        <location evidence="1">Cytoplasm</location>
        <location evidence="1">Cytoskeleton</location>
    </subcellularLocation>
</comment>
<dbReference type="OrthoDB" id="421374at2759"/>
<dbReference type="AlphaFoldDB" id="A0A0F4ZEI7"/>
<dbReference type="InterPro" id="IPR005455">
    <property type="entry name" value="PFN_euk"/>
</dbReference>
<sequence length="131" mass="13960">MSWQAYVDTTLVGSSNVDKASIISVAGDSVWATSAGFTLTAEEMKKISTILSGDEAAQSGAYSNGFYVAGERFVVTKVDDRSLYGRHGQEGVCIAKSKQAIVVGHHNKNQQVGNCAKVVENLVDYLCTSGY</sequence>
<evidence type="ECO:0000256" key="3">
    <source>
        <dbReference type="ARBA" id="ARBA00022490"/>
    </source>
</evidence>
<comment type="similarity">
    <text evidence="2 6">Belongs to the profilin family.</text>
</comment>
<evidence type="ECO:0000256" key="4">
    <source>
        <dbReference type="ARBA" id="ARBA00023203"/>
    </source>
</evidence>
<dbReference type="GO" id="GO:0000755">
    <property type="term" value="P:cytogamy"/>
    <property type="evidence" value="ECO:0007669"/>
    <property type="project" value="EnsemblFungi"/>
</dbReference>
<dbReference type="GO" id="GO:0044396">
    <property type="term" value="P:actin cortical patch organization"/>
    <property type="evidence" value="ECO:0007669"/>
    <property type="project" value="EnsemblFungi"/>
</dbReference>
<dbReference type="PANTHER" id="PTHR11604:SF0">
    <property type="entry name" value="PROFILIN"/>
    <property type="match status" value="1"/>
</dbReference>
<evidence type="ECO:0000256" key="6">
    <source>
        <dbReference type="RuleBase" id="RU003909"/>
    </source>
</evidence>
<dbReference type="GO" id="GO:0030041">
    <property type="term" value="P:actin filament polymerization"/>
    <property type="evidence" value="ECO:0007669"/>
    <property type="project" value="EnsemblFungi"/>
</dbReference>
<dbReference type="GO" id="GO:0003785">
    <property type="term" value="F:actin monomer binding"/>
    <property type="evidence" value="ECO:0007669"/>
    <property type="project" value="EnsemblFungi"/>
</dbReference>
<evidence type="ECO:0000256" key="5">
    <source>
        <dbReference type="ARBA" id="ARBA00023212"/>
    </source>
</evidence>
<proteinExistence type="inferred from homology"/>
<keyword evidence="5" id="KW-0206">Cytoskeleton</keyword>
<dbReference type="InterPro" id="IPR048278">
    <property type="entry name" value="PFN"/>
</dbReference>
<dbReference type="EMBL" id="LAEV01001091">
    <property type="protein sequence ID" value="KKA28922.1"/>
    <property type="molecule type" value="Genomic_DNA"/>
</dbReference>
<dbReference type="GO" id="GO:0031097">
    <property type="term" value="C:medial cortex"/>
    <property type="evidence" value="ECO:0007669"/>
    <property type="project" value="EnsemblFungi"/>
</dbReference>
<name>A0A0F4ZEI7_9PEZI</name>
<dbReference type="PROSITE" id="PS00414">
    <property type="entry name" value="PROFILIN"/>
    <property type="match status" value="1"/>
</dbReference>
<dbReference type="PANTHER" id="PTHR11604">
    <property type="entry name" value="PROFILIN"/>
    <property type="match status" value="1"/>
</dbReference>
<protein>
    <recommendedName>
        <fullName evidence="6">Profilin</fullName>
    </recommendedName>
</protein>